<sequence length="318" mass="34778">MLPFVHELLNYRSVAVVGMEKNCGKTECLNYILRSLPLEKRRICVTSIGLDGETTDQVTRTPKPEIVLRDGMYFSTSEAHYRSRRLIAEVVDISGEMTALGRIITAKVVSEGNVILSGPSSTASLRRWMDGLAGYGIDLTIIDGALSRKSSASPAVSDAVILATGAALSSSLPTLVDMTAFCVEMIRLPLCKEDEGAYDETVTISSMDSEIDIGQNVRRVDVSGALTDRLLGRLTAESCIGNLEVTVQDFTRIFASPLSYRKFTRAGGRLAVRQRTRLLALCVNPLAPNGYVMDSDLLCAELEKRTGMPVYDIKRQEK</sequence>
<evidence type="ECO:0000313" key="2">
    <source>
        <dbReference type="Proteomes" id="UP000824115"/>
    </source>
</evidence>
<dbReference type="EMBL" id="DXAW01000093">
    <property type="protein sequence ID" value="HIZ85887.1"/>
    <property type="molecule type" value="Genomic_DNA"/>
</dbReference>
<gene>
    <name evidence="1" type="ORF">IAC04_05305</name>
</gene>
<name>A0A9D2GPK4_9BACT</name>
<accession>A0A9D2GPK4</accession>
<reference evidence="1" key="2">
    <citation type="submission" date="2021-04" db="EMBL/GenBank/DDBJ databases">
        <authorList>
            <person name="Gilroy R."/>
        </authorList>
    </citation>
    <scope>NUCLEOTIDE SEQUENCE</scope>
    <source>
        <strain evidence="1">Gambia16-554</strain>
    </source>
</reference>
<dbReference type="Proteomes" id="UP000824115">
    <property type="component" value="Unassembled WGS sequence"/>
</dbReference>
<dbReference type="AlphaFoldDB" id="A0A9D2GPK4"/>
<protein>
    <submittedName>
        <fullName evidence="1">Uncharacterized protein</fullName>
    </submittedName>
</protein>
<organism evidence="1 2">
    <name type="scientific">Candidatus Coprenecus stercoravium</name>
    <dbReference type="NCBI Taxonomy" id="2840735"/>
    <lineage>
        <taxon>Bacteria</taxon>
        <taxon>Pseudomonadati</taxon>
        <taxon>Bacteroidota</taxon>
        <taxon>Bacteroidia</taxon>
        <taxon>Bacteroidales</taxon>
        <taxon>Rikenellaceae</taxon>
        <taxon>Rikenellaceae incertae sedis</taxon>
        <taxon>Candidatus Coprenecus</taxon>
    </lineage>
</organism>
<comment type="caution">
    <text evidence="1">The sequence shown here is derived from an EMBL/GenBank/DDBJ whole genome shotgun (WGS) entry which is preliminary data.</text>
</comment>
<reference evidence="1" key="1">
    <citation type="journal article" date="2021" name="PeerJ">
        <title>Extensive microbial diversity within the chicken gut microbiome revealed by metagenomics and culture.</title>
        <authorList>
            <person name="Gilroy R."/>
            <person name="Ravi A."/>
            <person name="Getino M."/>
            <person name="Pursley I."/>
            <person name="Horton D.L."/>
            <person name="Alikhan N.F."/>
            <person name="Baker D."/>
            <person name="Gharbi K."/>
            <person name="Hall N."/>
            <person name="Watson M."/>
            <person name="Adriaenssens E.M."/>
            <person name="Foster-Nyarko E."/>
            <person name="Jarju S."/>
            <person name="Secka A."/>
            <person name="Antonio M."/>
            <person name="Oren A."/>
            <person name="Chaudhuri R.R."/>
            <person name="La Ragione R."/>
            <person name="Hildebrand F."/>
            <person name="Pallen M.J."/>
        </authorList>
    </citation>
    <scope>NUCLEOTIDE SEQUENCE</scope>
    <source>
        <strain evidence="1">Gambia16-554</strain>
    </source>
</reference>
<proteinExistence type="predicted"/>
<evidence type="ECO:0000313" key="1">
    <source>
        <dbReference type="EMBL" id="HIZ85887.1"/>
    </source>
</evidence>